<organism evidence="3 4">
    <name type="scientific">Penicillium canescens</name>
    <dbReference type="NCBI Taxonomy" id="5083"/>
    <lineage>
        <taxon>Eukaryota</taxon>
        <taxon>Fungi</taxon>
        <taxon>Dikarya</taxon>
        <taxon>Ascomycota</taxon>
        <taxon>Pezizomycotina</taxon>
        <taxon>Eurotiomycetes</taxon>
        <taxon>Eurotiomycetidae</taxon>
        <taxon>Eurotiales</taxon>
        <taxon>Aspergillaceae</taxon>
        <taxon>Penicillium</taxon>
    </lineage>
</organism>
<evidence type="ECO:0000256" key="2">
    <source>
        <dbReference type="ARBA" id="ARBA00023242"/>
    </source>
</evidence>
<evidence type="ECO:0000313" key="4">
    <source>
        <dbReference type="Proteomes" id="UP001219568"/>
    </source>
</evidence>
<sequence>MPASKGSVTAVSDALLPYRRPRRRPAHLRTKSGCLTWFQACTPMRSNIIAGDTVLIFVKVRTCLNCARQRLECIWQSDRRHCVSGNSCGRESGEATPRVSNIADIDTGLDVVESRSDTKTQLSVSDLISSTQWQALSSLSQTGSIDLGAEQRYFATFGYSSAIMPGSSLLFDFLRARFLPQLIRPAATCRVIDLFSRESLAMAMKTPACMHALLACCGAEIPTKTPRFRNLAKFHYTQAVKELRKDLERDNIKNQWLRSRPRGSAGVEVHLTGAAQLIQLASSYCRINHDSSEIEQAMHRLVYEAFIFHVATSLPFQYHTTYPGEVDLALALAEDNLGRHFNSPFPCYPDSPVLGAPPQLFRCIYTIYRLYQDSSRKEIDHDIFQKLENDLPQWDQPTAAPNACEHDGMEDNLDECDLGPWHQMVRKSKTAVIGPQLYHLGCRILLQRMACSNNRRAHSTIGQLIQEGMDAVQQLQPDIDYFAEYYCWPFYVLGISLQQPIDRGCLMAQILAFSEATNNGTMRRLSEILRIYWKSSRLSLPD</sequence>
<evidence type="ECO:0000256" key="1">
    <source>
        <dbReference type="ARBA" id="ARBA00004123"/>
    </source>
</evidence>
<keyword evidence="4" id="KW-1185">Reference proteome</keyword>
<comment type="subcellular location">
    <subcellularLocation>
        <location evidence="1">Nucleus</location>
    </subcellularLocation>
</comment>
<dbReference type="PANTHER" id="PTHR37534:SF46">
    <property type="entry name" value="ZN(II)2CYS6 TRANSCRIPTION FACTOR (EUROFUNG)"/>
    <property type="match status" value="1"/>
</dbReference>
<gene>
    <name evidence="3" type="ORF">N7460_008385</name>
</gene>
<name>A0AAD6N595_PENCN</name>
<dbReference type="Proteomes" id="UP001219568">
    <property type="component" value="Unassembled WGS sequence"/>
</dbReference>
<comment type="caution">
    <text evidence="3">The sequence shown here is derived from an EMBL/GenBank/DDBJ whole genome shotgun (WGS) entry which is preliminary data.</text>
</comment>
<protein>
    <submittedName>
        <fullName evidence="3">Uncharacterized protein</fullName>
    </submittedName>
</protein>
<dbReference type="GO" id="GO:0005634">
    <property type="term" value="C:nucleus"/>
    <property type="evidence" value="ECO:0007669"/>
    <property type="project" value="UniProtKB-SubCell"/>
</dbReference>
<dbReference type="EMBL" id="JAQJZL010000010">
    <property type="protein sequence ID" value="KAJ6034210.1"/>
    <property type="molecule type" value="Genomic_DNA"/>
</dbReference>
<dbReference type="AlphaFoldDB" id="A0AAD6N595"/>
<reference evidence="3" key="2">
    <citation type="submission" date="2023-01" db="EMBL/GenBank/DDBJ databases">
        <authorList>
            <person name="Petersen C."/>
        </authorList>
    </citation>
    <scope>NUCLEOTIDE SEQUENCE</scope>
    <source>
        <strain evidence="3">IBT 15450</strain>
    </source>
</reference>
<proteinExistence type="predicted"/>
<reference evidence="3" key="1">
    <citation type="journal article" date="2023" name="IMA Fungus">
        <title>Comparative genomic study of the Penicillium genus elucidates a diverse pangenome and 15 lateral gene transfer events.</title>
        <authorList>
            <person name="Petersen C."/>
            <person name="Sorensen T."/>
            <person name="Nielsen M.R."/>
            <person name="Sondergaard T.E."/>
            <person name="Sorensen J.L."/>
            <person name="Fitzpatrick D.A."/>
            <person name="Frisvad J.C."/>
            <person name="Nielsen K.L."/>
        </authorList>
    </citation>
    <scope>NUCLEOTIDE SEQUENCE</scope>
    <source>
        <strain evidence="3">IBT 15450</strain>
    </source>
</reference>
<dbReference type="PANTHER" id="PTHR37534">
    <property type="entry name" value="TRANSCRIPTIONAL ACTIVATOR PROTEIN UGA3"/>
    <property type="match status" value="1"/>
</dbReference>
<dbReference type="Pfam" id="PF11951">
    <property type="entry name" value="Fungal_trans_2"/>
    <property type="match status" value="1"/>
</dbReference>
<evidence type="ECO:0000313" key="3">
    <source>
        <dbReference type="EMBL" id="KAJ6034210.1"/>
    </source>
</evidence>
<keyword evidence="2" id="KW-0539">Nucleus</keyword>
<dbReference type="InterPro" id="IPR021858">
    <property type="entry name" value="Fun_TF"/>
</dbReference>
<accession>A0AAD6N595</accession>